<dbReference type="PANTHER" id="PTHR43096:SF52">
    <property type="entry name" value="DNAJ HOMOLOG 1, MITOCHONDRIAL-RELATED"/>
    <property type="match status" value="1"/>
</dbReference>
<dbReference type="FunFam" id="2.60.260.20:FF:000013">
    <property type="entry name" value="DnaJ subfamily B member 11"/>
    <property type="match status" value="1"/>
</dbReference>
<dbReference type="Gene3D" id="2.10.230.10">
    <property type="entry name" value="Heat shock protein DnaJ, cysteine-rich domain"/>
    <property type="match status" value="1"/>
</dbReference>
<dbReference type="PROSITE" id="PS51188">
    <property type="entry name" value="ZF_CR"/>
    <property type="match status" value="1"/>
</dbReference>
<evidence type="ECO:0000256" key="7">
    <source>
        <dbReference type="ARBA" id="ARBA00067609"/>
    </source>
</evidence>
<feature type="repeat" description="CXXCXGXG motif" evidence="8">
    <location>
        <begin position="170"/>
        <end position="177"/>
    </location>
</feature>
<dbReference type="HAMAP" id="MF_01152">
    <property type="entry name" value="DnaJ"/>
    <property type="match status" value="1"/>
</dbReference>
<feature type="repeat" description="CXXCXGXG motif" evidence="8">
    <location>
        <begin position="196"/>
        <end position="203"/>
    </location>
</feature>
<dbReference type="Gene3D" id="2.60.260.20">
    <property type="entry name" value="Urease metallochaperone UreE, N-terminal domain"/>
    <property type="match status" value="2"/>
</dbReference>
<feature type="binding site" evidence="8">
    <location>
        <position position="199"/>
    </location>
    <ligand>
        <name>Zn(2+)</name>
        <dbReference type="ChEBI" id="CHEBI:29105"/>
        <label>2</label>
    </ligand>
</feature>
<dbReference type="NCBIfam" id="NF008035">
    <property type="entry name" value="PRK10767.1"/>
    <property type="match status" value="1"/>
</dbReference>
<dbReference type="EMBL" id="MHSN01000007">
    <property type="protein sequence ID" value="OHA45338.1"/>
    <property type="molecule type" value="Genomic_DNA"/>
</dbReference>
<feature type="domain" description="J" evidence="10">
    <location>
        <begin position="4"/>
        <end position="66"/>
    </location>
</feature>
<feature type="binding site" evidence="8">
    <location>
        <position position="196"/>
    </location>
    <ligand>
        <name>Zn(2+)</name>
        <dbReference type="ChEBI" id="CHEBI:29105"/>
        <label>2</label>
    </ligand>
</feature>
<feature type="repeat" description="CXXCXGXG motif" evidence="8">
    <location>
        <begin position="153"/>
        <end position="160"/>
    </location>
</feature>
<evidence type="ECO:0000256" key="9">
    <source>
        <dbReference type="PROSITE-ProRule" id="PRU00546"/>
    </source>
</evidence>
<dbReference type="PRINTS" id="PR00625">
    <property type="entry name" value="JDOMAIN"/>
</dbReference>
<dbReference type="Pfam" id="PF01556">
    <property type="entry name" value="DnaJ_C"/>
    <property type="match status" value="1"/>
</dbReference>
<dbReference type="GO" id="GO:0005737">
    <property type="term" value="C:cytoplasm"/>
    <property type="evidence" value="ECO:0007669"/>
    <property type="project" value="UniProtKB-SubCell"/>
</dbReference>
<protein>
    <recommendedName>
        <fullName evidence="7 8">Chaperone protein DnaJ</fullName>
    </recommendedName>
</protein>
<evidence type="ECO:0000256" key="1">
    <source>
        <dbReference type="ARBA" id="ARBA00022723"/>
    </source>
</evidence>
<evidence type="ECO:0000313" key="12">
    <source>
        <dbReference type="EMBL" id="OHA45338.1"/>
    </source>
</evidence>
<evidence type="ECO:0000256" key="2">
    <source>
        <dbReference type="ARBA" id="ARBA00022737"/>
    </source>
</evidence>
<sequence length="360" mass="39190">MKKDYYETLGILRNASKDDIKKAFRKLAHKYHPDKQGGNEGRFKEISEAYNILSDEKKRAEYDSYGRVFTDGSGPTGGGFGGFDFTDFAKGFQGEGGQQGWDFDLGDIFGDVFGGAREKVKRGRDISIDVELGFQESVFGTERRVVLNKTAVCGDCAGSGAHPGTVKNKCSVCNGKGKIHETRRSFFGTFSTARPCNNCRGTGEVPKDKCRACGGLGILKKEQEIDIKIPAGIDDGEMIRMSQAGEAVAGGVSGDLYIKIHVIPHKHFRKEGSNLVTDLNVKLSTALLGGEYVLDSLDGRLTVKIPQGVSFGEILRIKGRGVIGQRGKRGDLLIKVKIELPSSLTKDAERLVEKLKEEGI</sequence>
<evidence type="ECO:0000256" key="5">
    <source>
        <dbReference type="ARBA" id="ARBA00023186"/>
    </source>
</evidence>
<gene>
    <name evidence="8" type="primary">dnaJ</name>
    <name evidence="12" type="ORF">A3G59_01665</name>
</gene>
<comment type="subcellular location">
    <subcellularLocation>
        <location evidence="8">Cytoplasm</location>
    </subcellularLocation>
</comment>
<feature type="repeat" description="CXXCXGXG motif" evidence="8">
    <location>
        <begin position="210"/>
        <end position="217"/>
    </location>
</feature>
<dbReference type="Proteomes" id="UP000176881">
    <property type="component" value="Unassembled WGS sequence"/>
</dbReference>
<keyword evidence="8" id="KW-0235">DNA replication</keyword>
<dbReference type="InterPro" id="IPR001623">
    <property type="entry name" value="DnaJ_domain"/>
</dbReference>
<comment type="similarity">
    <text evidence="6 8">Belongs to the DnaJ family.</text>
</comment>
<comment type="caution">
    <text evidence="12">The sequence shown here is derived from an EMBL/GenBank/DDBJ whole genome shotgun (WGS) entry which is preliminary data.</text>
</comment>
<dbReference type="GO" id="GO:0051082">
    <property type="term" value="F:unfolded protein binding"/>
    <property type="evidence" value="ECO:0007669"/>
    <property type="project" value="UniProtKB-UniRule"/>
</dbReference>
<evidence type="ECO:0000256" key="8">
    <source>
        <dbReference type="HAMAP-Rule" id="MF_01152"/>
    </source>
</evidence>
<comment type="domain">
    <text evidence="8">The J domain is necessary and sufficient to stimulate DnaK ATPase activity. Zinc center 1 plays an important role in the autonomous, DnaK-independent chaperone activity of DnaJ. Zinc center 2 is essential for interaction with DnaK and for DnaJ activity.</text>
</comment>
<dbReference type="GO" id="GO:0009408">
    <property type="term" value="P:response to heat"/>
    <property type="evidence" value="ECO:0007669"/>
    <property type="project" value="InterPro"/>
</dbReference>
<keyword evidence="8" id="KW-0963">Cytoplasm</keyword>
<dbReference type="SUPFAM" id="SSF49493">
    <property type="entry name" value="HSP40/DnaJ peptide-binding domain"/>
    <property type="match status" value="2"/>
</dbReference>
<dbReference type="PANTHER" id="PTHR43096">
    <property type="entry name" value="DNAJ HOMOLOG 1, MITOCHONDRIAL-RELATED"/>
    <property type="match status" value="1"/>
</dbReference>
<dbReference type="Gene3D" id="1.10.287.110">
    <property type="entry name" value="DnaJ domain"/>
    <property type="match status" value="1"/>
</dbReference>
<keyword evidence="3 8" id="KW-0863">Zinc-finger</keyword>
<feature type="binding site" evidence="8">
    <location>
        <position position="156"/>
    </location>
    <ligand>
        <name>Zn(2+)</name>
        <dbReference type="ChEBI" id="CHEBI:29105"/>
        <label>1</label>
    </ligand>
</feature>
<keyword evidence="8" id="KW-0346">Stress response</keyword>
<dbReference type="InterPro" id="IPR012724">
    <property type="entry name" value="DnaJ"/>
</dbReference>
<dbReference type="SUPFAM" id="SSF57938">
    <property type="entry name" value="DnaJ/Hsp40 cysteine-rich domain"/>
    <property type="match status" value="1"/>
</dbReference>
<dbReference type="InterPro" id="IPR002939">
    <property type="entry name" value="DnaJ_C"/>
</dbReference>
<dbReference type="GO" id="GO:0042026">
    <property type="term" value="P:protein refolding"/>
    <property type="evidence" value="ECO:0007669"/>
    <property type="project" value="TreeGrafter"/>
</dbReference>
<feature type="zinc finger region" description="CR-type" evidence="9">
    <location>
        <begin position="140"/>
        <end position="222"/>
    </location>
</feature>
<dbReference type="CDD" id="cd10747">
    <property type="entry name" value="DnaJ_C"/>
    <property type="match status" value="1"/>
</dbReference>
<dbReference type="InterPro" id="IPR036869">
    <property type="entry name" value="J_dom_sf"/>
</dbReference>
<evidence type="ECO:0000259" key="11">
    <source>
        <dbReference type="PROSITE" id="PS51188"/>
    </source>
</evidence>
<comment type="cofactor">
    <cofactor evidence="8">
        <name>Zn(2+)</name>
        <dbReference type="ChEBI" id="CHEBI:29105"/>
    </cofactor>
    <text evidence="8">Binds 2 Zn(2+) ions per monomer.</text>
</comment>
<feature type="binding site" evidence="8">
    <location>
        <position position="210"/>
    </location>
    <ligand>
        <name>Zn(2+)</name>
        <dbReference type="ChEBI" id="CHEBI:29105"/>
        <label>1</label>
    </ligand>
</feature>
<feature type="binding site" evidence="8">
    <location>
        <position position="213"/>
    </location>
    <ligand>
        <name>Zn(2+)</name>
        <dbReference type="ChEBI" id="CHEBI:29105"/>
        <label>1</label>
    </ligand>
</feature>
<keyword evidence="2 8" id="KW-0677">Repeat</keyword>
<keyword evidence="1 8" id="KW-0479">Metal-binding</keyword>
<dbReference type="InterPro" id="IPR001305">
    <property type="entry name" value="HSP_DnaJ_Cys-rich_dom"/>
</dbReference>
<dbReference type="PROSITE" id="PS50076">
    <property type="entry name" value="DNAJ_2"/>
    <property type="match status" value="1"/>
</dbReference>
<reference evidence="12 13" key="1">
    <citation type="journal article" date="2016" name="Nat. Commun.">
        <title>Thousands of microbial genomes shed light on interconnected biogeochemical processes in an aquifer system.</title>
        <authorList>
            <person name="Anantharaman K."/>
            <person name="Brown C.T."/>
            <person name="Hug L.A."/>
            <person name="Sharon I."/>
            <person name="Castelle C.J."/>
            <person name="Probst A.J."/>
            <person name="Thomas B.C."/>
            <person name="Singh A."/>
            <person name="Wilkins M.J."/>
            <person name="Karaoz U."/>
            <person name="Brodie E.L."/>
            <person name="Williams K.H."/>
            <person name="Hubbard S.S."/>
            <person name="Banfield J.F."/>
        </authorList>
    </citation>
    <scope>NUCLEOTIDE SEQUENCE [LARGE SCALE GENOMIC DNA]</scope>
</reference>
<feature type="binding site" evidence="8">
    <location>
        <position position="153"/>
    </location>
    <ligand>
        <name>Zn(2+)</name>
        <dbReference type="ChEBI" id="CHEBI:29105"/>
        <label>1</label>
    </ligand>
</feature>
<proteinExistence type="inferred from homology"/>
<dbReference type="Pfam" id="PF00684">
    <property type="entry name" value="DnaJ_CXXCXGXG"/>
    <property type="match status" value="1"/>
</dbReference>
<feature type="binding site" evidence="8">
    <location>
        <position position="173"/>
    </location>
    <ligand>
        <name>Zn(2+)</name>
        <dbReference type="ChEBI" id="CHEBI:29105"/>
        <label>2</label>
    </ligand>
</feature>
<evidence type="ECO:0000313" key="13">
    <source>
        <dbReference type="Proteomes" id="UP000176881"/>
    </source>
</evidence>
<dbReference type="GO" id="GO:0031072">
    <property type="term" value="F:heat shock protein binding"/>
    <property type="evidence" value="ECO:0007669"/>
    <property type="project" value="InterPro"/>
</dbReference>
<dbReference type="InterPro" id="IPR018253">
    <property type="entry name" value="DnaJ_domain_CS"/>
</dbReference>
<dbReference type="CDD" id="cd06257">
    <property type="entry name" value="DnaJ"/>
    <property type="match status" value="1"/>
</dbReference>
<comment type="subunit">
    <text evidence="8">Homodimer.</text>
</comment>
<organism evidence="12 13">
    <name type="scientific">Candidatus Taylorbacteria bacterium RIFCSPLOWO2_12_FULL_47_20</name>
    <dbReference type="NCBI Taxonomy" id="1802335"/>
    <lineage>
        <taxon>Bacteria</taxon>
        <taxon>Candidatus Tayloriibacteriota</taxon>
    </lineage>
</organism>
<accession>A0A1G2PAI3</accession>
<comment type="function">
    <text evidence="8">Participates actively in the response to hyperosmotic and heat shock by preventing the aggregation of stress-denatured proteins and by disaggregating proteins, also in an autonomous, DnaK-independent fashion. Unfolded proteins bind initially to DnaJ; upon interaction with the DnaJ-bound protein, DnaK hydrolyzes its bound ATP, resulting in the formation of a stable complex. GrpE releases ADP from DnaK; ATP binding to DnaK triggers the release of the substrate protein, thus completing the reaction cycle. Several rounds of ATP-dependent interactions between DnaJ, DnaK and GrpE are required for fully efficient folding. Also involved, together with DnaK and GrpE, in the DNA replication of plasmids through activation of initiation proteins.</text>
</comment>
<dbReference type="GO" id="GO:0005524">
    <property type="term" value="F:ATP binding"/>
    <property type="evidence" value="ECO:0007669"/>
    <property type="project" value="InterPro"/>
</dbReference>
<name>A0A1G2PAI3_9BACT</name>
<dbReference type="GO" id="GO:0008270">
    <property type="term" value="F:zinc ion binding"/>
    <property type="evidence" value="ECO:0007669"/>
    <property type="project" value="UniProtKB-UniRule"/>
</dbReference>
<evidence type="ECO:0000256" key="4">
    <source>
        <dbReference type="ARBA" id="ARBA00022833"/>
    </source>
</evidence>
<feature type="binding site" evidence="8">
    <location>
        <position position="170"/>
    </location>
    <ligand>
        <name>Zn(2+)</name>
        <dbReference type="ChEBI" id="CHEBI:29105"/>
        <label>2</label>
    </ligand>
</feature>
<dbReference type="SUPFAM" id="SSF46565">
    <property type="entry name" value="Chaperone J-domain"/>
    <property type="match status" value="1"/>
</dbReference>
<dbReference type="InterPro" id="IPR008971">
    <property type="entry name" value="HSP40/DnaJ_pept-bd"/>
</dbReference>
<dbReference type="STRING" id="1802335.A3G59_01665"/>
<keyword evidence="5 8" id="KW-0143">Chaperone</keyword>
<evidence type="ECO:0000259" key="10">
    <source>
        <dbReference type="PROSITE" id="PS50076"/>
    </source>
</evidence>
<dbReference type="CDD" id="cd10719">
    <property type="entry name" value="DnaJ_zf"/>
    <property type="match status" value="1"/>
</dbReference>
<dbReference type="InterPro" id="IPR036410">
    <property type="entry name" value="HSP_DnaJ_Cys-rich_dom_sf"/>
</dbReference>
<feature type="domain" description="CR-type" evidence="11">
    <location>
        <begin position="140"/>
        <end position="222"/>
    </location>
</feature>
<evidence type="ECO:0000256" key="6">
    <source>
        <dbReference type="ARBA" id="ARBA00061004"/>
    </source>
</evidence>
<dbReference type="SMART" id="SM00271">
    <property type="entry name" value="DnaJ"/>
    <property type="match status" value="1"/>
</dbReference>
<dbReference type="PROSITE" id="PS00636">
    <property type="entry name" value="DNAJ_1"/>
    <property type="match status" value="1"/>
</dbReference>
<dbReference type="AlphaFoldDB" id="A0A1G2PAI3"/>
<dbReference type="GO" id="GO:0006260">
    <property type="term" value="P:DNA replication"/>
    <property type="evidence" value="ECO:0007669"/>
    <property type="project" value="UniProtKB-KW"/>
</dbReference>
<evidence type="ECO:0000256" key="3">
    <source>
        <dbReference type="ARBA" id="ARBA00022771"/>
    </source>
</evidence>
<dbReference type="FunFam" id="2.10.230.10:FF:000002">
    <property type="entry name" value="Molecular chaperone DnaJ"/>
    <property type="match status" value="1"/>
</dbReference>
<dbReference type="Pfam" id="PF00226">
    <property type="entry name" value="DnaJ"/>
    <property type="match status" value="1"/>
</dbReference>
<keyword evidence="4 8" id="KW-0862">Zinc</keyword>